<dbReference type="PANTHER" id="PTHR44119">
    <property type="entry name" value="MAGNESIUM-CHELATASE SUBUNIT CHLH, CHLOROPLASTIC"/>
    <property type="match status" value="1"/>
</dbReference>
<evidence type="ECO:0000256" key="1">
    <source>
        <dbReference type="ARBA" id="ARBA00010851"/>
    </source>
</evidence>
<dbReference type="NCBIfam" id="TIGR02025">
    <property type="entry name" value="BchH"/>
    <property type="match status" value="1"/>
</dbReference>
<dbReference type="EMBL" id="SOZD01000003">
    <property type="protein sequence ID" value="TFF22830.1"/>
    <property type="molecule type" value="Genomic_DNA"/>
</dbReference>
<comment type="catalytic activity">
    <reaction evidence="9">
        <text>protoporphyrin IX + Mg(2+) + ATP + H2O = Mg-protoporphyrin IX + ADP + phosphate + 3 H(+)</text>
        <dbReference type="Rhea" id="RHEA:13961"/>
        <dbReference type="ChEBI" id="CHEBI:15377"/>
        <dbReference type="ChEBI" id="CHEBI:15378"/>
        <dbReference type="ChEBI" id="CHEBI:18420"/>
        <dbReference type="ChEBI" id="CHEBI:30616"/>
        <dbReference type="ChEBI" id="CHEBI:43474"/>
        <dbReference type="ChEBI" id="CHEBI:57306"/>
        <dbReference type="ChEBI" id="CHEBI:60492"/>
        <dbReference type="ChEBI" id="CHEBI:456216"/>
        <dbReference type="EC" id="6.6.1.1"/>
    </reaction>
</comment>
<keyword evidence="5" id="KW-0547">Nucleotide-binding</keyword>
<evidence type="ECO:0000259" key="10">
    <source>
        <dbReference type="Pfam" id="PF02514"/>
    </source>
</evidence>
<keyword evidence="6" id="KW-0067">ATP-binding</keyword>
<dbReference type="NCBIfam" id="NF009942">
    <property type="entry name" value="PRK13405.1"/>
    <property type="match status" value="1"/>
</dbReference>
<dbReference type="OrthoDB" id="9757976at2"/>
<sequence>MMQRPITAASGPAGPGASARVTVVLISLDGHMAGAVAAARGRLSGEIPGLEVVLHAATDWEREPESLARCIADIARADIVFANMLFMENHIEAVLPALKARRDACDAMVGAMSAGEVIKLTRLGGFEMAGEAKGVIALLKRLRGGPKTEGRPSSGSGARQMAMLRRLPKILRFIPGTAQDVRAYFLTLQYWLAGSDENVANMIRFLVERYAKGPRAEIAARLRQTRAPVEYPDVGLYHPRLADRIATRIDSLPNRKGGTAGTVGLLVMRSYVLSGDTGHYDGVIAAMEARGLRVIPAFASGLDSRPAIEAFFMKGGRPTIDALVSLTGFSLVGGPAYNDSSAAEAMLARLDVPFLSAHAVEFQSLEEWRVSSAGLTPVEATMMVAIPEIDGATGPMLFGGRSTLSRADGHREMTADLGRADLLARRAAKLIALRRRPKAERRVALTIFNFPPNAGSVGTAAHLSVFASLYNTLKALKADGYSVDLAESADVLRDAILKGNASRFGAQANVYLRIPAEDHVRREPHLAEIESQWGPAPGRQQSDGSSIFVLGAMFGNVFVGVQPAFGYEGDPMRLLFEKGFAPTHAFSAYYRWLREDFCADAVLHFGTHGALEFMPGKQVGLSGECWPDRLIGDLPNVYLYAANNPSEGTIAKRRAAATLVSYLTPPVAHAGLYRGLADLKATIERWRASAPEMAVERRNLEATIAAQASALDLGSEPEDGRPVDVAALHRAVLEVEETLIPHGLHVVGEAVSEAERADLLAVTAEASLGMVPDRAAIEALASGDGGAALKQSIDPDTDEYAAIDSLVALAEDLCRDHELPALMRALDGRFIRPVPGGDLLRTPQIVPTGRNVHGFDPFRIPSAFAVADGRRQAERMLSRHAAGGHGLPEKVAIVLWGTDNLKSEGGPLSQALALIGAAPRFDGFGRLSGADLLPLESLGRPRIDVLVTLSGIFRDLLPLQSKLLAEAAFLAATADEPEAMNFVRKHALAYAEETGCDMETAALRVFSNADGAYGSNVNMLIDSGAWDAEGELAEAYTRRKCFAVDRRGHTAEQARLLKASFAKVEMTYQNLESVELGVTTIDHYFDTLGGVSRAASVARGEKVPVYIGDQTRGEGKVRTLEEQVALETRTRMLNPKWIEAMLAHGYEGVRQIESHVTNTLGWSATTGQVSPWVYKRLAETFVLDADMRERLASLNPTASARMADRLIEAEERHYWTPDAADREALREAGADLEDRLEGITSKEVVAA</sequence>
<dbReference type="InterPro" id="IPR011771">
    <property type="entry name" value="BchH"/>
</dbReference>
<dbReference type="Proteomes" id="UP000298179">
    <property type="component" value="Unassembled WGS sequence"/>
</dbReference>
<evidence type="ECO:0000256" key="7">
    <source>
        <dbReference type="ARBA" id="ARBA00023171"/>
    </source>
</evidence>
<reference evidence="12 13" key="1">
    <citation type="submission" date="2019-03" db="EMBL/GenBank/DDBJ databases">
        <title>Jiella endophytica sp. nov., a novel endophytic bacterium isolated from root of Ficus microcarpa Linn. f.</title>
        <authorList>
            <person name="Tuo L."/>
        </authorList>
    </citation>
    <scope>NUCLEOTIDE SEQUENCE [LARGE SCALE GENOMIC DNA]</scope>
    <source>
        <strain evidence="12 13">CBS5Q-3</strain>
    </source>
</reference>
<evidence type="ECO:0000313" key="13">
    <source>
        <dbReference type="Proteomes" id="UP000298179"/>
    </source>
</evidence>
<dbReference type="GO" id="GO:0005524">
    <property type="term" value="F:ATP binding"/>
    <property type="evidence" value="ECO:0007669"/>
    <property type="project" value="UniProtKB-KW"/>
</dbReference>
<dbReference type="GO" id="GO:0016851">
    <property type="term" value="F:magnesium chelatase activity"/>
    <property type="evidence" value="ECO:0007669"/>
    <property type="project" value="UniProtKB-EC"/>
</dbReference>
<dbReference type="Pfam" id="PF11965">
    <property type="entry name" value="DUF3479"/>
    <property type="match status" value="1"/>
</dbReference>
<evidence type="ECO:0000256" key="3">
    <source>
        <dbReference type="ARBA" id="ARBA00022531"/>
    </source>
</evidence>
<proteinExistence type="inferred from homology"/>
<evidence type="ECO:0000256" key="6">
    <source>
        <dbReference type="ARBA" id="ARBA00022840"/>
    </source>
</evidence>
<comment type="caution">
    <text evidence="12">The sequence shown here is derived from an EMBL/GenBank/DDBJ whole genome shotgun (WGS) entry which is preliminary data.</text>
</comment>
<evidence type="ECO:0000256" key="8">
    <source>
        <dbReference type="ARBA" id="ARBA00023444"/>
    </source>
</evidence>
<comment type="pathway">
    <text evidence="8">Porphyrin-containing compound metabolism.</text>
</comment>
<dbReference type="GO" id="GO:0015979">
    <property type="term" value="P:photosynthesis"/>
    <property type="evidence" value="ECO:0007669"/>
    <property type="project" value="UniProtKB-KW"/>
</dbReference>
<feature type="domain" description="Magnesium chelatase subunit H N-terminal" evidence="11">
    <location>
        <begin position="23"/>
        <end position="185"/>
    </location>
</feature>
<evidence type="ECO:0000256" key="5">
    <source>
        <dbReference type="ARBA" id="ARBA00022741"/>
    </source>
</evidence>
<keyword evidence="4" id="KW-0436">Ligase</keyword>
<accession>A0A4Y8RKP6</accession>
<evidence type="ECO:0000256" key="9">
    <source>
        <dbReference type="ARBA" id="ARBA00048693"/>
    </source>
</evidence>
<name>A0A4Y8RKP6_9HYPH</name>
<evidence type="ECO:0000256" key="2">
    <source>
        <dbReference type="ARBA" id="ARBA00012825"/>
    </source>
</evidence>
<evidence type="ECO:0000313" key="12">
    <source>
        <dbReference type="EMBL" id="TFF22830.1"/>
    </source>
</evidence>
<dbReference type="GO" id="GO:0015995">
    <property type="term" value="P:chlorophyll biosynthetic process"/>
    <property type="evidence" value="ECO:0007669"/>
    <property type="project" value="UniProtKB-KW"/>
</dbReference>
<dbReference type="InterPro" id="IPR003672">
    <property type="entry name" value="CobN/Mg_chltase"/>
</dbReference>
<organism evidence="12 13">
    <name type="scientific">Jiella endophytica</name>
    <dbReference type="NCBI Taxonomy" id="2558362"/>
    <lineage>
        <taxon>Bacteria</taxon>
        <taxon>Pseudomonadati</taxon>
        <taxon>Pseudomonadota</taxon>
        <taxon>Alphaproteobacteria</taxon>
        <taxon>Hyphomicrobiales</taxon>
        <taxon>Aurantimonadaceae</taxon>
        <taxon>Jiella</taxon>
    </lineage>
</organism>
<evidence type="ECO:0000256" key="4">
    <source>
        <dbReference type="ARBA" id="ARBA00022598"/>
    </source>
</evidence>
<keyword evidence="3" id="KW-0602">Photosynthesis</keyword>
<keyword evidence="13" id="KW-1185">Reference proteome</keyword>
<protein>
    <recommendedName>
        <fullName evidence="2">magnesium chelatase</fullName>
        <ecNumber evidence="2">6.6.1.1</ecNumber>
    </recommendedName>
</protein>
<evidence type="ECO:0000259" key="11">
    <source>
        <dbReference type="Pfam" id="PF11965"/>
    </source>
</evidence>
<feature type="domain" description="CobN/magnesium chelatase" evidence="10">
    <location>
        <begin position="189"/>
        <end position="1220"/>
    </location>
</feature>
<dbReference type="CDD" id="cd10150">
    <property type="entry name" value="CobN_like"/>
    <property type="match status" value="1"/>
</dbReference>
<dbReference type="InterPro" id="IPR022571">
    <property type="entry name" value="Mg_chelatase_H_N"/>
</dbReference>
<comment type="similarity">
    <text evidence="1">Belongs to the Mg-chelatase subunit H family.</text>
</comment>
<dbReference type="AlphaFoldDB" id="A0A4Y8RKP6"/>
<dbReference type="Pfam" id="PF02514">
    <property type="entry name" value="CobN-Mg_chel"/>
    <property type="match status" value="1"/>
</dbReference>
<dbReference type="EC" id="6.6.1.1" evidence="2"/>
<gene>
    <name evidence="12" type="ORF">E3C22_10210</name>
</gene>
<dbReference type="PANTHER" id="PTHR44119:SF1">
    <property type="entry name" value="MAGNESIUM-CHELATASE SUBUNIT CHLH, CHLOROPLASTIC"/>
    <property type="match status" value="1"/>
</dbReference>
<keyword evidence="7" id="KW-0149">Chlorophyll biosynthesis</keyword>